<proteinExistence type="predicted"/>
<organism evidence="1 2">
    <name type="scientific">Alkalimarinus alittae</name>
    <dbReference type="NCBI Taxonomy" id="2961619"/>
    <lineage>
        <taxon>Bacteria</taxon>
        <taxon>Pseudomonadati</taxon>
        <taxon>Pseudomonadota</taxon>
        <taxon>Gammaproteobacteria</taxon>
        <taxon>Alteromonadales</taxon>
        <taxon>Alteromonadaceae</taxon>
        <taxon>Alkalimarinus</taxon>
    </lineage>
</organism>
<reference evidence="1" key="1">
    <citation type="submission" date="2022-06" db="EMBL/GenBank/DDBJ databases">
        <title>Alkalimarinus sp. nov., isolated from gut of a Alitta virens.</title>
        <authorList>
            <person name="Yang A.I."/>
            <person name="Shin N.-R."/>
        </authorList>
    </citation>
    <scope>NUCLEOTIDE SEQUENCE</scope>
    <source>
        <strain evidence="1">A2M4</strain>
    </source>
</reference>
<keyword evidence="2" id="KW-1185">Reference proteome</keyword>
<gene>
    <name evidence="1" type="ORF">NKI27_19060</name>
</gene>
<evidence type="ECO:0000313" key="2">
    <source>
        <dbReference type="Proteomes" id="UP001163739"/>
    </source>
</evidence>
<dbReference type="InterPro" id="IPR047742">
    <property type="entry name" value="PA4642-like"/>
</dbReference>
<dbReference type="InterPro" id="IPR036770">
    <property type="entry name" value="Ankyrin_rpt-contain_sf"/>
</dbReference>
<dbReference type="Proteomes" id="UP001163739">
    <property type="component" value="Chromosome"/>
</dbReference>
<accession>A0ABY6N270</accession>
<protein>
    <submittedName>
        <fullName evidence="1">PA4642 family protein</fullName>
    </submittedName>
</protein>
<dbReference type="NCBIfam" id="NF038106">
    <property type="entry name" value="gamma_NF038106"/>
    <property type="match status" value="1"/>
</dbReference>
<sequence>MSGPSQPKTVDEDWSDERVKAFLALQPLDDTHPDYHVMIKAYHYMVAFDFERFITFFVAEGRDINATDENGKTILDLISMHGSSTAYAEILEKAGAKKSS</sequence>
<dbReference type="Gene3D" id="1.25.40.20">
    <property type="entry name" value="Ankyrin repeat-containing domain"/>
    <property type="match status" value="1"/>
</dbReference>
<dbReference type="SUPFAM" id="SSF48403">
    <property type="entry name" value="Ankyrin repeat"/>
    <property type="match status" value="1"/>
</dbReference>
<name>A0ABY6N270_9ALTE</name>
<dbReference type="RefSeq" id="WP_265047607.1">
    <property type="nucleotide sequence ID" value="NZ_CP100390.1"/>
</dbReference>
<dbReference type="EMBL" id="CP100390">
    <property type="protein sequence ID" value="UZE96120.1"/>
    <property type="molecule type" value="Genomic_DNA"/>
</dbReference>
<evidence type="ECO:0000313" key="1">
    <source>
        <dbReference type="EMBL" id="UZE96120.1"/>
    </source>
</evidence>